<proteinExistence type="predicted"/>
<protein>
    <submittedName>
        <fullName evidence="2">Uncharacterized protein</fullName>
    </submittedName>
</protein>
<organism evidence="2 4">
    <name type="scientific">Didymodactylos carnosus</name>
    <dbReference type="NCBI Taxonomy" id="1234261"/>
    <lineage>
        <taxon>Eukaryota</taxon>
        <taxon>Metazoa</taxon>
        <taxon>Spiralia</taxon>
        <taxon>Gnathifera</taxon>
        <taxon>Rotifera</taxon>
        <taxon>Eurotatoria</taxon>
        <taxon>Bdelloidea</taxon>
        <taxon>Philodinida</taxon>
        <taxon>Philodinidae</taxon>
        <taxon>Didymodactylos</taxon>
    </lineage>
</organism>
<comment type="caution">
    <text evidence="2">The sequence shown here is derived from an EMBL/GenBank/DDBJ whole genome shotgun (WGS) entry which is preliminary data.</text>
</comment>
<dbReference type="AlphaFoldDB" id="A0A8S2CLS5"/>
<name>A0A8S2CLS5_9BILA</name>
<sequence length="192" mass="22215">MPYCIPHKFVTYHPDKYAYCKNFKQISCFRSFQNTTGMSHQHCHCDYVPLTKGRQSMVIIAAICLPFTLILIYIRIFVLPLNIRQQIALIVCVLLCIALFTIFMGLLLIGVYREHDALERIYNRRRIRLDSIAIGTSNTNINSLMKDLRRRLDASYEIRIGWATGLEITVLFLILCSLISTIFLALSSNRTF</sequence>
<gene>
    <name evidence="2" type="ORF">OVA965_LOCUS1538</name>
    <name evidence="3" type="ORF">TMI583_LOCUS1538</name>
</gene>
<keyword evidence="1" id="KW-0472">Membrane</keyword>
<evidence type="ECO:0000313" key="2">
    <source>
        <dbReference type="EMBL" id="CAF0742677.1"/>
    </source>
</evidence>
<dbReference type="EMBL" id="CAJNOK010000288">
    <property type="protein sequence ID" value="CAF0742677.1"/>
    <property type="molecule type" value="Genomic_DNA"/>
</dbReference>
<reference evidence="2" key="1">
    <citation type="submission" date="2021-02" db="EMBL/GenBank/DDBJ databases">
        <authorList>
            <person name="Nowell W R."/>
        </authorList>
    </citation>
    <scope>NUCLEOTIDE SEQUENCE</scope>
</reference>
<keyword evidence="1" id="KW-0812">Transmembrane</keyword>
<feature type="transmembrane region" description="Helical" evidence="1">
    <location>
        <begin position="58"/>
        <end position="81"/>
    </location>
</feature>
<evidence type="ECO:0000313" key="4">
    <source>
        <dbReference type="Proteomes" id="UP000677228"/>
    </source>
</evidence>
<dbReference type="EMBL" id="CAJOBA010000288">
    <property type="protein sequence ID" value="CAF3520328.1"/>
    <property type="molecule type" value="Genomic_DNA"/>
</dbReference>
<dbReference type="Proteomes" id="UP000682733">
    <property type="component" value="Unassembled WGS sequence"/>
</dbReference>
<dbReference type="Proteomes" id="UP000677228">
    <property type="component" value="Unassembled WGS sequence"/>
</dbReference>
<evidence type="ECO:0000313" key="3">
    <source>
        <dbReference type="EMBL" id="CAF3520328.1"/>
    </source>
</evidence>
<evidence type="ECO:0000256" key="1">
    <source>
        <dbReference type="SAM" id="Phobius"/>
    </source>
</evidence>
<accession>A0A8S2CLS5</accession>
<feature type="transmembrane region" description="Helical" evidence="1">
    <location>
        <begin position="87"/>
        <end position="112"/>
    </location>
</feature>
<feature type="transmembrane region" description="Helical" evidence="1">
    <location>
        <begin position="160"/>
        <end position="186"/>
    </location>
</feature>
<keyword evidence="1" id="KW-1133">Transmembrane helix</keyword>